<gene>
    <name evidence="29" type="ORF">FSP39_018341</name>
</gene>
<feature type="domain" description="Aminopeptidase N-like N-terminal" evidence="28">
    <location>
        <begin position="3710"/>
        <end position="3899"/>
    </location>
</feature>
<dbReference type="InterPro" id="IPR034016">
    <property type="entry name" value="M1_APN-typ"/>
</dbReference>
<feature type="active site" description="Proton acceptor" evidence="21">
    <location>
        <position position="1302"/>
    </location>
</feature>
<feature type="site" description="Transition state stabilizer" evidence="23">
    <location>
        <position position="1387"/>
    </location>
</feature>
<keyword evidence="16 25" id="KW-1133">Transmembrane helix</keyword>
<evidence type="ECO:0000256" key="21">
    <source>
        <dbReference type="PIRSR" id="PIRSR634016-1"/>
    </source>
</evidence>
<dbReference type="FunFam" id="1.10.390.10:FF:000016">
    <property type="entry name" value="Glutamyl aminopeptidase"/>
    <property type="match status" value="1"/>
</dbReference>
<evidence type="ECO:0000256" key="15">
    <source>
        <dbReference type="ARBA" id="ARBA00022968"/>
    </source>
</evidence>
<evidence type="ECO:0000313" key="29">
    <source>
        <dbReference type="EMBL" id="KAK3108903.1"/>
    </source>
</evidence>
<feature type="domain" description="Peptidase M1 membrane alanine aminopeptidase" evidence="26">
    <location>
        <begin position="4814"/>
        <end position="4959"/>
    </location>
</feature>
<keyword evidence="15" id="KW-0735">Signal-anchor</keyword>
<feature type="domain" description="Aminopeptidase N-like N-terminal" evidence="28">
    <location>
        <begin position="223"/>
        <end position="293"/>
    </location>
</feature>
<dbReference type="GO" id="GO:0005615">
    <property type="term" value="C:extracellular space"/>
    <property type="evidence" value="ECO:0007669"/>
    <property type="project" value="TreeGrafter"/>
</dbReference>
<keyword evidence="13" id="KW-0378">Hydrolase</keyword>
<evidence type="ECO:0000256" key="10">
    <source>
        <dbReference type="ARBA" id="ARBA00022692"/>
    </source>
</evidence>
<dbReference type="GO" id="GO:0006508">
    <property type="term" value="P:proteolysis"/>
    <property type="evidence" value="ECO:0007669"/>
    <property type="project" value="UniProtKB-KW"/>
</dbReference>
<evidence type="ECO:0000256" key="1">
    <source>
        <dbReference type="ARBA" id="ARBA00000098"/>
    </source>
</evidence>
<keyword evidence="18 25" id="KW-0472">Membrane</keyword>
<keyword evidence="7" id="KW-0031">Aminopeptidase</keyword>
<evidence type="ECO:0000256" key="12">
    <source>
        <dbReference type="ARBA" id="ARBA00022729"/>
    </source>
</evidence>
<dbReference type="Gene3D" id="1.10.390.10">
    <property type="entry name" value="Neutral Protease Domain 2"/>
    <property type="match status" value="8"/>
</dbReference>
<dbReference type="InterPro" id="IPR045357">
    <property type="entry name" value="Aminopeptidase_N-like_N"/>
</dbReference>
<dbReference type="InterPro" id="IPR014782">
    <property type="entry name" value="Peptidase_M1_dom"/>
</dbReference>
<dbReference type="Proteomes" id="UP001186944">
    <property type="component" value="Unassembled WGS sequence"/>
</dbReference>
<keyword evidence="14 22" id="KW-0862">Zinc</keyword>
<feature type="domain" description="ERAP1-like C-terminal" evidence="27">
    <location>
        <begin position="643"/>
        <end position="962"/>
    </location>
</feature>
<dbReference type="Gene3D" id="1.25.50.20">
    <property type="match status" value="7"/>
</dbReference>
<keyword evidence="10 25" id="KW-0812">Transmembrane</keyword>
<dbReference type="FunFam" id="1.10.390.10:FF:000033">
    <property type="entry name" value="Endoplasmic reticulum aminopeptidase 1b"/>
    <property type="match status" value="1"/>
</dbReference>
<dbReference type="FunFam" id="2.60.40.1910:FF:000006">
    <property type="entry name" value="Aminopeptidase"/>
    <property type="match status" value="4"/>
</dbReference>
<dbReference type="InterPro" id="IPR050344">
    <property type="entry name" value="Peptidase_M1_aminopeptidases"/>
</dbReference>
<evidence type="ECO:0000256" key="2">
    <source>
        <dbReference type="ARBA" id="ARBA00004236"/>
    </source>
</evidence>
<organism evidence="29 30">
    <name type="scientific">Pinctada imbricata</name>
    <name type="common">Atlantic pearl-oyster</name>
    <name type="synonym">Pinctada martensii</name>
    <dbReference type="NCBI Taxonomy" id="66713"/>
    <lineage>
        <taxon>Eukaryota</taxon>
        <taxon>Metazoa</taxon>
        <taxon>Spiralia</taxon>
        <taxon>Lophotrochozoa</taxon>
        <taxon>Mollusca</taxon>
        <taxon>Bivalvia</taxon>
        <taxon>Autobranchia</taxon>
        <taxon>Pteriomorphia</taxon>
        <taxon>Pterioida</taxon>
        <taxon>Pterioidea</taxon>
        <taxon>Pteriidae</taxon>
        <taxon>Pinctada</taxon>
    </lineage>
</organism>
<evidence type="ECO:0000256" key="9">
    <source>
        <dbReference type="ARBA" id="ARBA00022670"/>
    </source>
</evidence>
<dbReference type="GO" id="GO:0042277">
    <property type="term" value="F:peptide binding"/>
    <property type="evidence" value="ECO:0007669"/>
    <property type="project" value="TreeGrafter"/>
</dbReference>
<evidence type="ECO:0000256" key="5">
    <source>
        <dbReference type="ARBA" id="ARBA00012564"/>
    </source>
</evidence>
<evidence type="ECO:0000256" key="11">
    <source>
        <dbReference type="ARBA" id="ARBA00022723"/>
    </source>
</evidence>
<feature type="domain" description="Aminopeptidase N-like N-terminal" evidence="28">
    <location>
        <begin position="4605"/>
        <end position="4794"/>
    </location>
</feature>
<feature type="transmembrane region" description="Helical" evidence="25">
    <location>
        <begin position="12"/>
        <end position="39"/>
    </location>
</feature>
<accession>A0AA88YXJ6</accession>
<name>A0AA88YXJ6_PINIB</name>
<protein>
    <recommendedName>
        <fullName evidence="6">Aminopeptidase N</fullName>
        <ecNumber evidence="5">3.4.11.2</ecNumber>
    </recommendedName>
</protein>
<feature type="domain" description="ERAP1-like C-terminal" evidence="27">
    <location>
        <begin position="4244"/>
        <end position="4563"/>
    </location>
</feature>
<dbReference type="InterPro" id="IPR042097">
    <property type="entry name" value="Aminopeptidase_N-like_N_sf"/>
</dbReference>
<keyword evidence="17" id="KW-0482">Metalloprotease</keyword>
<comment type="catalytic activity">
    <reaction evidence="1">
        <text>Release of an N-terminal amino acid, Xaa-|-Yaa- from a peptide, amide or arylamide. Xaa is preferably Ala, but may be most amino acids including Pro (slow action). When a terminal hydrophobic residue is followed by a prolyl residue, the two may be released as an intact Xaa-Pro dipeptide.</text>
        <dbReference type="EC" id="3.4.11.2"/>
    </reaction>
</comment>
<feature type="domain" description="Peptidase M1 membrane alanine aminopeptidase" evidence="26">
    <location>
        <begin position="329"/>
        <end position="552"/>
    </location>
</feature>
<dbReference type="FunFam" id="2.60.40.1910:FF:000003">
    <property type="entry name" value="Aminopeptidase"/>
    <property type="match status" value="2"/>
</dbReference>
<evidence type="ECO:0000256" key="16">
    <source>
        <dbReference type="ARBA" id="ARBA00022989"/>
    </source>
</evidence>
<sequence>MSEKEKHGQGCFVQLTTGFILIFLALILALGVGLIVHFVEKDNLQTSNNGGAKETASLSSPEKLTQQCKNMVEGDKNKEICKACPASSPCPNIATTTSSSKSSRTTPSPRPLQNEDYTRLPKSLRPLTYDLEIQPNLYGNDPTSFTFSGKVKIKISCLEATKNVTLHAKNLTIDQNLVKFEPEVPGDPSYGKASFVSMETDKEREFQIFKLSEDLVKGKNYIYLATTQFQPTDARKAFPCFDEPAMKAKFTISVVRKKGWQSLSNLDKISTAPRGVDMEVDNFKESPEMSTYLVAFVVSQFQSLTDQTSRGLKYSAWAQPASVNQTLEALHVGVKVIDFYEKFFGIDFPLPKQDMIAIPDYPLGAMENWGLITYRETAMLYDPLVSTEYNKQRVTIVIAHEVSHQWFGNLVTMEWWGDLWLNEGFATFIEYFGSSIVHPDWQMMEQFTVGEIYDAFSIDGLATSHPIYLPVNSPDEINEIFDAISYNKGGSVVRMIRFFMGEDTFLKGIQDYLNARKYKNAFHDDLWSALQLVATKERKTYPASIKNIMDTWISQMNYPVVMVTQPRTGVLHLEQKRFLIDDSNVGTEKFKSPYNYTWTIPFTYTTNEDGDFNKTDKDVKWLTAQSNEISDNFLPNPNNEDSWILGNVQQYGFYRVNYPRQNWLRLIKQLKTDNSKISPINRGQIINDAWNLARAGQVDMDVALQTTEYLDKEMSYVPWRAAERELGYLSTMISRTEIYGEFQKFMQSKVDPPFKKLTLDDSNSTHIETLLRTQIASTACGYGVAGCVSQATKLFSEWMENPDNNKIDPDIKSTVYCTGVSEGGEAEWNFALEQFKKTEVVSEKSLLMGALSCTKIEWLLSRYLTLSLDESVIRRQDTVSVIIDVSKNSIGRYLAWNFVTENWDFLRNSFGKGFFSFSNLVKGITEAFNTQSELEQLEQFINTHPDLGTGERAFQQAAENTRSNIKWMEKNYATVKTWLQTIMSGKRKEKKNVRLPLSVIPELYQIEIQPDIYGPNPEEFKFYGKVKIDVQCNNATTNITLHIHKLTVDQTTITVKAMSGNTGVEFYDHYGEDKDRQFMIVFLKRPLVAGQKYTLEMKYQGNLEDDLAGVYLSSYERDGKPVYMATTQMEATDARKTFPCFDEPALKAKFKLTILRKPTKISLSNMPKERTNVKRDNGYVADVYQTSEKMSTYLVCFVVCDFKGIYGKTKHNITYGAWARPESIDQAKLALETGIETITFYEDFFGIKFPLEKQDMIAIPDFSAGAMENWGLITYRETAMLYQPGVSTASNKQRVTVVITHELAHQWFGDLVTMDWWDDLWLNEGFATFVQYLGADHKYPEWKMFDQFTINEVQDAFDFDGLVTSHPIYAPVADPAEINEIFDTISYSKGASIIRMMRWFLGEETFKNGLKKYLDSRKFKNAVHNDLWNAMTQQSGIDGGGRVADVKSVMDTWTLQMNYPVIHVTMTSPTQITVSQKRFVQDPTAKDPLKYTSPYGYKWDIPFTFTTGSDKNFNQTWRNIIWVKQRSQVISLGQPIKMSDWILANIQQYGYYRVNYDRENWLKLVSQLKSKHQDISAVNRGQMINDAWSIAKSGDLDMDIALKVLEYLGSELDYVPWYAARHQLSYVRRMVSRTPLYGKLQKYVKKLVQGPFKHYGMDNTGAGHLEIYIRSLLVGEACDYGIEECAQGALKMYRDWMTDPENNRVDPDLKSTVYCTGIAEGGEKEWDFAFQQFKASGVAAEKNTLMSAMGCSKQTWILSRYLDMVIKAEDIRRQDGSRVMGAIAASPLGRDLAWNFLRQNFQTFLNMYGATPFGMKNLLNGVTASFGTELDLQQLKDLQRQYPDMGTGTRAFQQIIEKTELNVRWLKENNAIIESWLDENLKSDVKELRDVRLPKNVAPFLYDLEIFPDIYQSDPADFTFKGYIKIWFRTLESTSNITLHKHLLDIDANTVSVGTNQSVTPPSVRSTSEDKDRQFFIIHLDNSLVDDTMYFVVMNYSGILRNDLAGLYYSSYKRGDDTVYMATTQMEATDARKTFPCFDEPALKAKFKVTILRKPTKISLSNMPKERTGVPRENGYVADVYQTSEKMSTYLVCLIVCDFNGIHGKTKHNITYGAWARPESIDQAKLALETGIETITFYEDFFGIKFPPEKQDMIAIPDFSAGAMENWGLITYRETAMLYQPGVSSASNKQRVTVVITHELAHQWFGDLVTMDWWDDLWLNEGFATFVEYLGADHKYPDWKMFEQFTVNEVQDAFDFDGLVTSHPIYAPVADPARINEIFDTISYSKGASIIRMMRWFLGEDTFQNGLKKYLDNRKFRNAVHDDLWNAMTNQSRLDAGGRVADVKSVMDTWTLQMNYPVINVTMTSPTQITVSQKRFVQDPTAKDPLKYTSPFGWDIPFTFTTGSDKNFNQTWKDINWVKQRSQVITLGQPIKSTDWILANIQQYGYYRVNYDRENWLKLVSQLKSKHQDISAVNRGQMINDAWSIAKSGDLDMDIALKVLEYLGSELDYVPWYAARHQLSYVKRMVSRTPLYGKLQKYVQKLVQGPFKHYGMDNSGAGHIEIYIRSLLVGEACDYGIKECTQGALKMYRDWMLDPKNNRVDPDLKSTVYCTGIAEGGEKEWDFAFQQFKASGVAAEKNTLMSAMGCSKQTWILSRYLDMVIKAEDIRRQDGSRVMGAIAASPLGRDLAWNFLRQNFQTFLDMYGATPFGMKNLLNGVTASFGTELDLQQLKDLQRQYPDMGTGTRAFQQIIEKTELNVRWLKENNAIIESWLDENLKSDVKELRDVRLPKNVAPFLYDLEIFPDIYQSDPADFTFKGYVKIWFRTLERTSNITLHKHLLDIDVNTVAVSTNQSVTPPSVRSTSEDKDRQFFIIHLDNSLADNTMYFVVMNYSGILRNDLAGLYYSSYKRGDDTVYMATTQMEATDARKTFPCFDEPALKAKFKVTILRKPTKISLSNMPKERTGVPRGNGYVADVYQTSEKMSTYLVCLIVCDFKSIHGKTKHNITYGAWARPESTDQAKLALETGIETITFYEDFFGIKFPLEKQDMIAIPDFSAGAMENWGLITYRETAMLYQPGVSSASNKQRVTKVITHELAHQWFGNLVTIDYFHFCFQWFGDLVTMDWWDDLWLNEGFARFVEYLGADHKYPDWKMFEQFTVHEVQSAFDFDGLVTSHPIYAPVADPARINEIFDTISYSKGASIIRMMRWFLGEDTFQNGLKKYLDNRKFKNAKHDDLWNAMAEQSQKDGEGRVADVKSVMDTWTLQMNYPVLNVTMTSPTQITVSQKRFVQDPTAKDPLKYTSPFGYRWDIPFTFTTGSDKNFNQTWKDINWVKEKSQVISLGQPMKSTDWILANLQQYGYYRVNYDRENWLKLVSQLKSKHQDISAVNRGQMINDAWSIAKSGDLDMDIALKVLEYLGNELDYVPWYAARHQLSYVKRMVSRTPLYGKLQKYVQKLVKGPFKHYGMDNTGAGHIEIYTRSLLVGEACDYGITECAEGALKMYRDWMTDPKNNRVDPDLKSTVYCTGIAEGGEKEWDFAFQQFKASGVAAEKNTLMSAMGCSKQTWILSRYLDMVIKAEDIRRQDGSRVMGAIAASPLGRDLAWNFLRQNFQTFLDMYGASPFSMKNLLNGVTASFGTELDLQQLKDLQRQYPDMGTGTRAFQQIIEKTELNVRWLKENNAIIESWLDENLKSDVKELRDVRLPKNVAPFLYDLEIFPDIYQSDPADFTFKGYIKIWFRTLERTSNITLHKHLLDIDVNTVAIDTNQSVTPPSVRSTSEDKDRQFFIIQLDNLLADNTVYFVVMNYSGILRNDLAGLYYSSYKRGDDTVYMATTQMEATDARKTFPCFDEPALKAKFKVTILRKPTKISLSNMPKERTGVPRGNGYVADVYQTSEKMSTYLVCLIVCDFKGIHGKTKHNITYGAWARPESTDQAKLALETGIETITFYEDFFGIKFPLEKQDMIAIPDFSAGAMENWGLITYRETAMLYQPGVSSASNKQRVTVVITHELAHQWFGDLVTMDWWDDLWLNEGFATFVEYLGADHKYPDWKMFEQFTVNEVQDAFDFDGLVTSHPIYAPVADPARINEIFDTISYSKGASIIRMMRWFLGEDTFQNGLKKYLDNRKFRNAVHDDLWNAMTNQSRLDAGGRVADVKSVMDTWTLQMNYPVINVTMTSPTQITVSQKRFVQDPTAKDPLKYTSPFGWDIPFTFTTGSDKNFNQTWKDINWVKQRSQVITLGQPIKSTDWILANIQQYGYYRVNYDRENWLKLVSQLKSKHQDISAVNRGQMINDAWSIAKSGDLDMDIALKVLEYLGSELDYVPWYAARHQLSYVNRMVSRTPLYGKLQKYVQKLVQGPFEHYGMDNSGAGHIEIYIRSLLVGEACDYGIKECTQGALKMYRDWMLDPKNNRVDPDLKSTVYCTGIAEGGEKEWDFAFQQFKASGVAAEKNTLMSAMGCSKQTWILSRYLDMVIKAEDIRRQDGSRVMGAIAASPLGRDLAWNFLRQNFQTFLDMYGASPFGMKNLLNGVTASFGTELDLQQLKELQRQYPDMGTGTRAFQQIIEKTELNVRWLKENNAIIESWLDENLKSGVTEVSDVRIPKNVAPFLYDLEIFPDIYQSDPADFMFKGYVKIWFRTLESTSNITLHQHLLDIDINTITVGSNETAVPPGVVRSTSEDKDRQFFIIQLENLLADDTVYFVAMNYSGILRDDLTGLYYSSYKRGDETVYMATTQMEPTDARKTLPCFDEPALKAKFKVTLVRRNDRISLSNMPKEASVDRGNNLIADIYQTSETMSTYLLCLIVCDFKENNDTTRTGTMWFGNLVTMDWWDDLWLNEGFATFVQYLGADHKFPEWRMFEQFTISEVQEAFDFDGLVTSHPIYAPVENPDQINEIFDSISYAKGGSIIRMMRNFVGEEIFRQGVTNYLNERRYKNAYHDDLWFAIGNESLARGNNLDVKGIMDTWILQMNYPVVTVTKQSDGKLKLSQKRFLIDYDATDPMKYISPYNYQWRIPFTYTTSTAQNFNQTSTDVIWFDDKEKDDEWVVANVEQMGYYRVNYDADNWALLTKQLNTNHTESYFSKVVNVRKALVQQLKETITQFAHGQGNPDRVSGLCVDYDEACRVIDRSKSHARGMDFLVIHLTISGDLAMEIALNTVSYLKFELDYVPWSAASSQLAYVRTMLERTDIYGKYKMFMQNLIQNPFTKLGLDNKDATHIEKFTRSLVAGIACNYDIEGCMSESVRLYKQWMDNPDTGRVDPDLKSTVYCTGIAEGNEEEWDFAYAQYKTTDVAAEKNTLLHALACTQETWLLTRYLNLALDENEVRKQDAVSVIVYVSRNVIGRDLVWNFLNENWEKLRRDYGGGSFSFSNLFDGIFESFNTEIDLEKLQEFLQANPDLGSGQRAFQQAIEKTESNIKWMKNNYPIVKEWLDNNTMSNPKTRQQNLRLQTQQQVLRLPRSVFPELYDLELFPDIYHASPKDFKFYGNETIIVNCTEATNDITLHIRRLTIFKSEIEVKEYDGKSKGDNLYLSMTTDEDNEFLILNLKWKLQPGHQYSVYIKFEGNLTDDLAGLYYSSYKRGNDTIYLATTQFESADARKAFPCFDEPDFKAKFKVTLLRKDTMKSLSNMPIMKTESRPGSLMADYYTETPRMSTYLTAFVICDYEKNSTTTKNNITYNVWAPKESLSQASLALEIGTKIITFFEEYFGVAFPLPKQDMVAIPDFPFGAQENWGLVTYREDAMLFQPGVSSEENKQRIAVVVVHEMAHMWFGDLVTMKWWDELWLNEGFATFSETFGTEHLYPDWKMFEQYVNFKLYDVFNIDSSVNSHPIYVPIDNIYMLNTVFDGISYGKGGCLIRMMRFFLGDDTFRNGAKQIKIDKTNLPVSVKEIMNTWILQMNYPLLTVTAPSSGKIRVRQQRFLSNPDAKDPGRYVSPYGYKWWVPFTYTTSTMPNFDQTNAEIHWLNDSSMEVNDASIPTGVDSWIVANVQQYGVYRVNYTEQNWRALIKQLNTNHTVISSINRAQIINDAWSLARSNQLSMDIALQTVNYLAKERGYLPRITGEGELGYIDSMLGVTKHYGKYKKLRQDLIKPIYKELGFNNTGASHIESYIRSHVASTACDYEVEECVEEAKRQYKMWMTNPSNFYIDPNMKYTVYCTGIREGGQTEWEFAYNQYKTSPVASERSNLT</sequence>
<feature type="domain" description="Peptidase M1 membrane alanine aminopeptidase" evidence="26">
    <location>
        <begin position="3112"/>
        <end position="3261"/>
    </location>
</feature>
<comment type="similarity">
    <text evidence="4">Belongs to the peptidase M1 family.</text>
</comment>
<evidence type="ECO:0000256" key="22">
    <source>
        <dbReference type="PIRSR" id="PIRSR634016-3"/>
    </source>
</evidence>
<dbReference type="CDD" id="cd09601">
    <property type="entry name" value="M1_APN-Q_like"/>
    <property type="match status" value="7"/>
</dbReference>
<dbReference type="PANTHER" id="PTHR11533">
    <property type="entry name" value="PROTEASE M1 ZINC METALLOPROTEASE"/>
    <property type="match status" value="1"/>
</dbReference>
<evidence type="ECO:0000256" key="24">
    <source>
        <dbReference type="SAM" id="MobiDB-lite"/>
    </source>
</evidence>
<dbReference type="GO" id="GO:0008270">
    <property type="term" value="F:zinc ion binding"/>
    <property type="evidence" value="ECO:0007669"/>
    <property type="project" value="InterPro"/>
</dbReference>
<dbReference type="InterPro" id="IPR027268">
    <property type="entry name" value="Peptidase_M4/M1_CTD_sf"/>
</dbReference>
<feature type="binding site" evidence="22">
    <location>
        <position position="1324"/>
    </location>
    <ligand>
        <name>Zn(2+)</name>
        <dbReference type="ChEBI" id="CHEBI:29105"/>
        <note>catalytic</note>
    </ligand>
</feature>
<keyword evidence="20" id="KW-0325">Glycoprotein</keyword>
<comment type="caution">
    <text evidence="29">The sequence shown here is derived from an EMBL/GenBank/DDBJ whole genome shotgun (WGS) entry which is preliminary data.</text>
</comment>
<evidence type="ECO:0000256" key="8">
    <source>
        <dbReference type="ARBA" id="ARBA00022475"/>
    </source>
</evidence>
<keyword evidence="8" id="KW-1003">Cell membrane</keyword>
<evidence type="ECO:0000256" key="17">
    <source>
        <dbReference type="ARBA" id="ARBA00023049"/>
    </source>
</evidence>
<feature type="domain" description="ERAP1-like C-terminal" evidence="27">
    <location>
        <begin position="5136"/>
        <end position="5406"/>
    </location>
</feature>
<evidence type="ECO:0000259" key="28">
    <source>
        <dbReference type="Pfam" id="PF17900"/>
    </source>
</evidence>
<dbReference type="GO" id="GO:0043171">
    <property type="term" value="P:peptide catabolic process"/>
    <property type="evidence" value="ECO:0007669"/>
    <property type="project" value="TreeGrafter"/>
</dbReference>
<dbReference type="FunFam" id="1.10.390.10:FF:000001">
    <property type="entry name" value="Aminopeptidase"/>
    <property type="match status" value="3"/>
</dbReference>
<feature type="compositionally biased region" description="Low complexity" evidence="24">
    <location>
        <begin position="95"/>
        <end position="107"/>
    </location>
</feature>
<feature type="domain" description="Aminopeptidase N-like N-terminal" evidence="28">
    <location>
        <begin position="1001"/>
        <end position="1194"/>
    </location>
</feature>
<evidence type="ECO:0000256" key="20">
    <source>
        <dbReference type="ARBA" id="ARBA00023180"/>
    </source>
</evidence>
<dbReference type="FunFam" id="2.60.40.1910:FF:000008">
    <property type="entry name" value="Aminopeptidase"/>
    <property type="match status" value="1"/>
</dbReference>
<dbReference type="PRINTS" id="PR00756">
    <property type="entry name" value="ALADIPTASE"/>
</dbReference>
<feature type="domain" description="ERAP1-like C-terminal" evidence="27">
    <location>
        <begin position="3349"/>
        <end position="3668"/>
    </location>
</feature>
<dbReference type="SUPFAM" id="SSF55486">
    <property type="entry name" value="Metalloproteases ('zincins'), catalytic domain"/>
    <property type="match status" value="8"/>
</dbReference>
<proteinExistence type="inferred from homology"/>
<dbReference type="EC" id="3.4.11.2" evidence="5"/>
<feature type="region of interest" description="Disordered" evidence="24">
    <location>
        <begin position="94"/>
        <end position="119"/>
    </location>
</feature>
<dbReference type="EMBL" id="VSWD01000001">
    <property type="protein sequence ID" value="KAK3108903.1"/>
    <property type="molecule type" value="Genomic_DNA"/>
</dbReference>
<dbReference type="Pfam" id="PF11838">
    <property type="entry name" value="ERAP1_C"/>
    <property type="match status" value="7"/>
</dbReference>
<evidence type="ECO:0000256" key="3">
    <source>
        <dbReference type="ARBA" id="ARBA00004606"/>
    </source>
</evidence>
<dbReference type="GO" id="GO:0005737">
    <property type="term" value="C:cytoplasm"/>
    <property type="evidence" value="ECO:0007669"/>
    <property type="project" value="TreeGrafter"/>
</dbReference>
<keyword evidence="12" id="KW-0732">Signal</keyword>
<feature type="domain" description="Peptidase M1 membrane alanine aminopeptidase" evidence="26">
    <location>
        <begin position="5684"/>
        <end position="5866"/>
    </location>
</feature>
<feature type="domain" description="Aminopeptidase N-like N-terminal" evidence="28">
    <location>
        <begin position="2797"/>
        <end position="2986"/>
    </location>
</feature>
<dbReference type="FunFam" id="1.25.50.20:FF:000001">
    <property type="entry name" value="Aminopeptidase"/>
    <property type="match status" value="6"/>
</dbReference>
<evidence type="ECO:0000256" key="23">
    <source>
        <dbReference type="PIRSR" id="PIRSR634016-4"/>
    </source>
</evidence>
<evidence type="ECO:0000259" key="26">
    <source>
        <dbReference type="Pfam" id="PF01433"/>
    </source>
</evidence>
<evidence type="ECO:0000256" key="4">
    <source>
        <dbReference type="ARBA" id="ARBA00010136"/>
    </source>
</evidence>
<feature type="domain" description="Peptidase M1 membrane alanine aminopeptidase" evidence="26">
    <location>
        <begin position="2127"/>
        <end position="2350"/>
    </location>
</feature>
<feature type="domain" description="ERAP1-like C-terminal" evidence="27">
    <location>
        <begin position="5974"/>
        <end position="6177"/>
    </location>
</feature>
<dbReference type="Gene3D" id="2.60.40.1730">
    <property type="entry name" value="tricorn interacting facor f3 domain"/>
    <property type="match status" value="8"/>
</dbReference>
<dbReference type="FunFam" id="2.60.40.1730:FF:000012">
    <property type="entry name" value="Aminopeptidase N"/>
    <property type="match status" value="6"/>
</dbReference>
<comment type="subcellular location">
    <subcellularLocation>
        <location evidence="2">Cell membrane</location>
    </subcellularLocation>
    <subcellularLocation>
        <location evidence="3">Membrane</location>
        <topology evidence="3">Single-pass type II membrane protein</topology>
    </subcellularLocation>
</comment>
<evidence type="ECO:0000256" key="19">
    <source>
        <dbReference type="ARBA" id="ARBA00023157"/>
    </source>
</evidence>
<keyword evidence="9" id="KW-0645">Protease</keyword>
<feature type="binding site" evidence="22">
    <location>
        <position position="1301"/>
    </location>
    <ligand>
        <name>Zn(2+)</name>
        <dbReference type="ChEBI" id="CHEBI:29105"/>
        <note>catalytic</note>
    </ligand>
</feature>
<dbReference type="Pfam" id="PF17900">
    <property type="entry name" value="Peptidase_M1_N"/>
    <property type="match status" value="8"/>
</dbReference>
<evidence type="ECO:0000259" key="27">
    <source>
        <dbReference type="Pfam" id="PF11838"/>
    </source>
</evidence>
<keyword evidence="19" id="KW-1015">Disulfide bond</keyword>
<feature type="binding site" evidence="22">
    <location>
        <position position="1305"/>
    </location>
    <ligand>
        <name>Zn(2+)</name>
        <dbReference type="ChEBI" id="CHEBI:29105"/>
        <note>catalytic</note>
    </ligand>
</feature>
<evidence type="ECO:0000256" key="18">
    <source>
        <dbReference type="ARBA" id="ARBA00023136"/>
    </source>
</evidence>
<comment type="cofactor">
    <cofactor evidence="22">
        <name>Zn(2+)</name>
        <dbReference type="ChEBI" id="CHEBI:29105"/>
    </cofactor>
    <text evidence="22">Binds 1 zinc ion per subunit.</text>
</comment>
<evidence type="ECO:0000256" key="14">
    <source>
        <dbReference type="ARBA" id="ARBA00022833"/>
    </source>
</evidence>
<dbReference type="Pfam" id="PF01433">
    <property type="entry name" value="Peptidase_M1"/>
    <property type="match status" value="8"/>
</dbReference>
<feature type="domain" description="Peptidase M1 membrane alanine aminopeptidase" evidence="26">
    <location>
        <begin position="3022"/>
        <end position="3107"/>
    </location>
</feature>
<keyword evidence="11 22" id="KW-0479">Metal-binding</keyword>
<feature type="domain" description="ERAP1-like C-terminal" evidence="27">
    <location>
        <begin position="2436"/>
        <end position="2755"/>
    </location>
</feature>
<dbReference type="GO" id="GO:0070006">
    <property type="term" value="F:metalloaminopeptidase activity"/>
    <property type="evidence" value="ECO:0007669"/>
    <property type="project" value="TreeGrafter"/>
</dbReference>
<evidence type="ECO:0000256" key="13">
    <source>
        <dbReference type="ARBA" id="ARBA00022801"/>
    </source>
</evidence>
<feature type="domain" description="ERAP1-like C-terminal" evidence="27">
    <location>
        <begin position="1541"/>
        <end position="1860"/>
    </location>
</feature>
<dbReference type="PANTHER" id="PTHR11533:SF294">
    <property type="entry name" value="THYROTROPIN-RELEASING HORMONE-DEGRADING ECTOENZYME"/>
    <property type="match status" value="1"/>
</dbReference>
<evidence type="ECO:0000256" key="25">
    <source>
        <dbReference type="SAM" id="Phobius"/>
    </source>
</evidence>
<evidence type="ECO:0000313" key="30">
    <source>
        <dbReference type="Proteomes" id="UP001186944"/>
    </source>
</evidence>
<evidence type="ECO:0000256" key="6">
    <source>
        <dbReference type="ARBA" id="ARBA00015611"/>
    </source>
</evidence>
<feature type="domain" description="Aminopeptidase N-like N-terminal" evidence="28">
    <location>
        <begin position="126"/>
        <end position="216"/>
    </location>
</feature>
<dbReference type="SUPFAM" id="SSF63737">
    <property type="entry name" value="Leukotriene A4 hydrolase N-terminal domain"/>
    <property type="match status" value="7"/>
</dbReference>
<feature type="domain" description="Aminopeptidase N-like N-terminal" evidence="28">
    <location>
        <begin position="1902"/>
        <end position="2091"/>
    </location>
</feature>
<feature type="domain" description="Peptidase M1 membrane alanine aminopeptidase" evidence="26">
    <location>
        <begin position="1230"/>
        <end position="1453"/>
    </location>
</feature>
<keyword evidence="30" id="KW-1185">Reference proteome</keyword>
<reference evidence="29" key="1">
    <citation type="submission" date="2019-08" db="EMBL/GenBank/DDBJ databases">
        <title>The improved chromosome-level genome for the pearl oyster Pinctada fucata martensii using PacBio sequencing and Hi-C.</title>
        <authorList>
            <person name="Zheng Z."/>
        </authorList>
    </citation>
    <scope>NUCLEOTIDE SEQUENCE</scope>
    <source>
        <strain evidence="29">ZZ-2019</strain>
        <tissue evidence="29">Adductor muscle</tissue>
    </source>
</reference>
<evidence type="ECO:0000256" key="7">
    <source>
        <dbReference type="ARBA" id="ARBA00022438"/>
    </source>
</evidence>
<dbReference type="GO" id="GO:0005886">
    <property type="term" value="C:plasma membrane"/>
    <property type="evidence" value="ECO:0007669"/>
    <property type="project" value="UniProtKB-SubCell"/>
</dbReference>
<feature type="domain" description="Peptidase M1 membrane alanine aminopeptidase" evidence="26">
    <location>
        <begin position="3935"/>
        <end position="4158"/>
    </location>
</feature>
<dbReference type="FunFam" id="1.10.390.10:FF:000006">
    <property type="entry name" value="Puromycin-sensitive aminopeptidase"/>
    <property type="match status" value="1"/>
</dbReference>
<dbReference type="InterPro" id="IPR024571">
    <property type="entry name" value="ERAP1-like_C_dom"/>
</dbReference>
<dbReference type="GO" id="GO:0016285">
    <property type="term" value="F:alanyl aminopeptidase activity"/>
    <property type="evidence" value="ECO:0007669"/>
    <property type="project" value="UniProtKB-EC"/>
</dbReference>
<dbReference type="Gene3D" id="2.60.40.1910">
    <property type="match status" value="7"/>
</dbReference>
<dbReference type="InterPro" id="IPR001930">
    <property type="entry name" value="Peptidase_M1"/>
</dbReference>
<feature type="domain" description="Aminopeptidase N-like N-terminal" evidence="28">
    <location>
        <begin position="5455"/>
        <end position="5648"/>
    </location>
</feature>